<evidence type="ECO:0000259" key="6">
    <source>
        <dbReference type="Pfam" id="PF01957"/>
    </source>
</evidence>
<keyword evidence="2 5" id="KW-0812">Transmembrane</keyword>
<evidence type="ECO:0000256" key="3">
    <source>
        <dbReference type="ARBA" id="ARBA00022989"/>
    </source>
</evidence>
<sequence length="145" mass="16199">MFFFEEITMWHWWTLGIIFLIFELMLPGACFLWLGISAAIIGIITALIPTLSLVYQLLLFSGISVASIIVYLRYKTQDSSSDSILNKRAKHYIGQIFTLENALKNGQGKIQLGDTIWTIRGPSCDKGAKVKVVSTEGSILNVEIL</sequence>
<evidence type="ECO:0000256" key="1">
    <source>
        <dbReference type="ARBA" id="ARBA00004141"/>
    </source>
</evidence>
<dbReference type="GO" id="GO:0005886">
    <property type="term" value="C:plasma membrane"/>
    <property type="evidence" value="ECO:0007669"/>
    <property type="project" value="TreeGrafter"/>
</dbReference>
<dbReference type="Pfam" id="PF01957">
    <property type="entry name" value="NfeD"/>
    <property type="match status" value="1"/>
</dbReference>
<keyword evidence="4 5" id="KW-0472">Membrane</keyword>
<dbReference type="AlphaFoldDB" id="A0A8J7TT31"/>
<dbReference type="EMBL" id="JAFKGL010000015">
    <property type="protein sequence ID" value="MBN9412976.1"/>
    <property type="molecule type" value="Genomic_DNA"/>
</dbReference>
<reference evidence="7" key="1">
    <citation type="submission" date="2021-02" db="EMBL/GenBank/DDBJ databases">
        <title>Thiocyanate and organic carbon inputs drive convergent selection for specific autotrophic Afipia and Thiobacillus strains within complex microbiomes.</title>
        <authorList>
            <person name="Huddy R.J."/>
            <person name="Sachdeva R."/>
            <person name="Kadzinga F."/>
            <person name="Kantor R.S."/>
            <person name="Harrison S.T.L."/>
            <person name="Banfield J.F."/>
        </authorList>
    </citation>
    <scope>NUCLEOTIDE SEQUENCE</scope>
    <source>
        <strain evidence="7">SCN18_10_11_15_R4_P_38_20</strain>
    </source>
</reference>
<dbReference type="InterPro" id="IPR012340">
    <property type="entry name" value="NA-bd_OB-fold"/>
</dbReference>
<dbReference type="Proteomes" id="UP000664414">
    <property type="component" value="Unassembled WGS sequence"/>
</dbReference>
<dbReference type="Gene3D" id="2.40.50.140">
    <property type="entry name" value="Nucleic acid-binding proteins"/>
    <property type="match status" value="1"/>
</dbReference>
<protein>
    <submittedName>
        <fullName evidence="7">NfeD family protein</fullName>
    </submittedName>
</protein>
<comment type="caution">
    <text evidence="7">The sequence shown here is derived from an EMBL/GenBank/DDBJ whole genome shotgun (WGS) entry which is preliminary data.</text>
</comment>
<evidence type="ECO:0000256" key="4">
    <source>
        <dbReference type="ARBA" id="ARBA00023136"/>
    </source>
</evidence>
<dbReference type="PANTHER" id="PTHR33507:SF3">
    <property type="entry name" value="INNER MEMBRANE PROTEIN YBBJ"/>
    <property type="match status" value="1"/>
</dbReference>
<evidence type="ECO:0000313" key="8">
    <source>
        <dbReference type="Proteomes" id="UP000664414"/>
    </source>
</evidence>
<evidence type="ECO:0000256" key="2">
    <source>
        <dbReference type="ARBA" id="ARBA00022692"/>
    </source>
</evidence>
<dbReference type="PANTHER" id="PTHR33507">
    <property type="entry name" value="INNER MEMBRANE PROTEIN YBBJ"/>
    <property type="match status" value="1"/>
</dbReference>
<dbReference type="InterPro" id="IPR002810">
    <property type="entry name" value="NfeD-like_C"/>
</dbReference>
<proteinExistence type="predicted"/>
<dbReference type="InterPro" id="IPR052165">
    <property type="entry name" value="Membrane_assoc_protease"/>
</dbReference>
<evidence type="ECO:0000256" key="5">
    <source>
        <dbReference type="SAM" id="Phobius"/>
    </source>
</evidence>
<comment type="subcellular location">
    <subcellularLocation>
        <location evidence="1">Membrane</location>
        <topology evidence="1">Multi-pass membrane protein</topology>
    </subcellularLocation>
</comment>
<gene>
    <name evidence="7" type="ORF">J0H12_03495</name>
</gene>
<organism evidence="7 8">
    <name type="scientific">Candidatus Paracaedimonas acanthamoebae</name>
    <dbReference type="NCBI Taxonomy" id="244581"/>
    <lineage>
        <taxon>Bacteria</taxon>
        <taxon>Pseudomonadati</taxon>
        <taxon>Pseudomonadota</taxon>
        <taxon>Alphaproteobacteria</taxon>
        <taxon>Holosporales</taxon>
        <taxon>Caedimonadaceae</taxon>
        <taxon>Candidatus Paracaedimonas</taxon>
    </lineage>
</organism>
<feature type="domain" description="NfeD-like C-terminal" evidence="6">
    <location>
        <begin position="91"/>
        <end position="143"/>
    </location>
</feature>
<feature type="transmembrane region" description="Helical" evidence="5">
    <location>
        <begin position="12"/>
        <end position="41"/>
    </location>
</feature>
<name>A0A8J7TT31_9PROT</name>
<keyword evidence="3 5" id="KW-1133">Transmembrane helix</keyword>
<feature type="transmembrane region" description="Helical" evidence="5">
    <location>
        <begin position="53"/>
        <end position="72"/>
    </location>
</feature>
<accession>A0A8J7TT31</accession>
<evidence type="ECO:0000313" key="7">
    <source>
        <dbReference type="EMBL" id="MBN9412976.1"/>
    </source>
</evidence>